<evidence type="ECO:0000256" key="5">
    <source>
        <dbReference type="ARBA" id="ARBA00023136"/>
    </source>
</evidence>
<keyword evidence="3 6" id="KW-0812">Transmembrane</keyword>
<proteinExistence type="predicted"/>
<feature type="transmembrane region" description="Helical" evidence="6">
    <location>
        <begin position="60"/>
        <end position="78"/>
    </location>
</feature>
<dbReference type="STRING" id="1802583.A2311_04685"/>
<gene>
    <name evidence="7" type="ORF">A2311_04685</name>
</gene>
<dbReference type="AlphaFoldDB" id="A0A1F4TRW1"/>
<organism evidence="7 8">
    <name type="scientific">candidate division WOR-1 bacterium RIFOXYB2_FULL_48_7</name>
    <dbReference type="NCBI Taxonomy" id="1802583"/>
    <lineage>
        <taxon>Bacteria</taxon>
        <taxon>Bacillati</taxon>
        <taxon>Saganbacteria</taxon>
    </lineage>
</organism>
<sequence length="358" mass="40922">MKILDRYLWSEMLGPFVVGVLGFIMVLTVDLLFTMADLIINKGIPAWAVFKLLLYKLPSLLVMTFPVSTLFGTAMSLGRLSQNNEIVAMRTSGITVFRLARPLLLIGILMTLVSYVTNEKIVPNANHIADNITRQIIYKQPLPEVKENVFFKDPHNRYYYAKRVDNRTKMMEGIMVYEVTDERFPRTILAESATFVGREWLLKNGVIHKYDDKGYLNYEATFADMKINISEEILRFSDQKQITDMNQRELKANIEAQAKSGADTKAMQTEYYMKFAIPLSCFVFALIGIPFSLFSPRSGRTWGMVLTIVFMFTFYVFASVFRSLGKGGMLPPVWAAFTPQLTFIIIGLVALFYEGERK</sequence>
<evidence type="ECO:0000256" key="6">
    <source>
        <dbReference type="SAM" id="Phobius"/>
    </source>
</evidence>
<keyword evidence="5 6" id="KW-0472">Membrane</keyword>
<keyword evidence="4 6" id="KW-1133">Transmembrane helix</keyword>
<dbReference type="EMBL" id="MEUF01000027">
    <property type="protein sequence ID" value="OGC35464.1"/>
    <property type="molecule type" value="Genomic_DNA"/>
</dbReference>
<accession>A0A1F4TRW1</accession>
<feature type="transmembrane region" description="Helical" evidence="6">
    <location>
        <begin position="333"/>
        <end position="353"/>
    </location>
</feature>
<reference evidence="7 8" key="1">
    <citation type="journal article" date="2016" name="Nat. Commun.">
        <title>Thousands of microbial genomes shed light on interconnected biogeochemical processes in an aquifer system.</title>
        <authorList>
            <person name="Anantharaman K."/>
            <person name="Brown C.T."/>
            <person name="Hug L.A."/>
            <person name="Sharon I."/>
            <person name="Castelle C.J."/>
            <person name="Probst A.J."/>
            <person name="Thomas B.C."/>
            <person name="Singh A."/>
            <person name="Wilkins M.J."/>
            <person name="Karaoz U."/>
            <person name="Brodie E.L."/>
            <person name="Williams K.H."/>
            <person name="Hubbard S.S."/>
            <person name="Banfield J.F."/>
        </authorList>
    </citation>
    <scope>NUCLEOTIDE SEQUENCE [LARGE SCALE GENOMIC DNA]</scope>
</reference>
<comment type="subcellular location">
    <subcellularLocation>
        <location evidence="1">Cell membrane</location>
        <topology evidence="1">Multi-pass membrane protein</topology>
    </subcellularLocation>
</comment>
<protein>
    <recommendedName>
        <fullName evidence="9">LPS export ABC transporter permease LptG</fullName>
    </recommendedName>
</protein>
<evidence type="ECO:0000256" key="2">
    <source>
        <dbReference type="ARBA" id="ARBA00022475"/>
    </source>
</evidence>
<keyword evidence="2" id="KW-1003">Cell membrane</keyword>
<dbReference type="InterPro" id="IPR005495">
    <property type="entry name" value="LptG/LptF_permease"/>
</dbReference>
<dbReference type="Pfam" id="PF03739">
    <property type="entry name" value="LptF_LptG"/>
    <property type="match status" value="1"/>
</dbReference>
<dbReference type="PANTHER" id="PTHR33529:SF6">
    <property type="entry name" value="YJGP_YJGQ FAMILY PERMEASE"/>
    <property type="match status" value="1"/>
</dbReference>
<evidence type="ECO:0000256" key="4">
    <source>
        <dbReference type="ARBA" id="ARBA00022989"/>
    </source>
</evidence>
<name>A0A1F4TRW1_UNCSA</name>
<feature type="transmembrane region" description="Helical" evidence="6">
    <location>
        <begin position="12"/>
        <end position="40"/>
    </location>
</feature>
<comment type="caution">
    <text evidence="7">The sequence shown here is derived from an EMBL/GenBank/DDBJ whole genome shotgun (WGS) entry which is preliminary data.</text>
</comment>
<dbReference type="GO" id="GO:0043190">
    <property type="term" value="C:ATP-binding cassette (ABC) transporter complex"/>
    <property type="evidence" value="ECO:0007669"/>
    <property type="project" value="TreeGrafter"/>
</dbReference>
<evidence type="ECO:0000256" key="1">
    <source>
        <dbReference type="ARBA" id="ARBA00004651"/>
    </source>
</evidence>
<feature type="transmembrane region" description="Helical" evidence="6">
    <location>
        <begin position="99"/>
        <end position="117"/>
    </location>
</feature>
<feature type="transmembrane region" description="Helical" evidence="6">
    <location>
        <begin position="301"/>
        <end position="321"/>
    </location>
</feature>
<dbReference type="PANTHER" id="PTHR33529">
    <property type="entry name" value="SLR0882 PROTEIN-RELATED"/>
    <property type="match status" value="1"/>
</dbReference>
<evidence type="ECO:0000313" key="8">
    <source>
        <dbReference type="Proteomes" id="UP000178951"/>
    </source>
</evidence>
<dbReference type="Proteomes" id="UP000178951">
    <property type="component" value="Unassembled WGS sequence"/>
</dbReference>
<evidence type="ECO:0000256" key="3">
    <source>
        <dbReference type="ARBA" id="ARBA00022692"/>
    </source>
</evidence>
<dbReference type="GO" id="GO:0015920">
    <property type="term" value="P:lipopolysaccharide transport"/>
    <property type="evidence" value="ECO:0007669"/>
    <property type="project" value="TreeGrafter"/>
</dbReference>
<evidence type="ECO:0008006" key="9">
    <source>
        <dbReference type="Google" id="ProtNLM"/>
    </source>
</evidence>
<feature type="transmembrane region" description="Helical" evidence="6">
    <location>
        <begin position="275"/>
        <end position="294"/>
    </location>
</feature>
<evidence type="ECO:0000313" key="7">
    <source>
        <dbReference type="EMBL" id="OGC35464.1"/>
    </source>
</evidence>